<reference evidence="3 4" key="1">
    <citation type="journal article" date="2018" name="G3 (Bethesda)">
        <title>Phylogenetic and Phylogenomic Definition of Rhizopus Species.</title>
        <authorList>
            <person name="Gryganskyi A.P."/>
            <person name="Golan J."/>
            <person name="Dolatabadi S."/>
            <person name="Mondo S."/>
            <person name="Robb S."/>
            <person name="Idnurm A."/>
            <person name="Muszewska A."/>
            <person name="Steczkiewicz K."/>
            <person name="Masonjones S."/>
            <person name="Liao H.L."/>
            <person name="Gajdeczka M.T."/>
            <person name="Anike F."/>
            <person name="Vuek A."/>
            <person name="Anishchenko I.M."/>
            <person name="Voigt K."/>
            <person name="de Hoog G.S."/>
            <person name="Smith M.E."/>
            <person name="Heitman J."/>
            <person name="Vilgalys R."/>
            <person name="Stajich J.E."/>
        </authorList>
    </citation>
    <scope>NUCLEOTIDE SEQUENCE [LARGE SCALE GENOMIC DNA]</scope>
    <source>
        <strain evidence="3 4">LSU 92-RS-03</strain>
    </source>
</reference>
<dbReference type="PROSITE" id="PS51186">
    <property type="entry name" value="GNAT"/>
    <property type="match status" value="1"/>
</dbReference>
<evidence type="ECO:0000313" key="3">
    <source>
        <dbReference type="EMBL" id="RCI03817.1"/>
    </source>
</evidence>
<dbReference type="GO" id="GO:0008080">
    <property type="term" value="F:N-acetyltransferase activity"/>
    <property type="evidence" value="ECO:0007669"/>
    <property type="project" value="InterPro"/>
</dbReference>
<gene>
    <name evidence="3" type="ORF">CU098_012502</name>
</gene>
<name>A0A367KNU5_RHIST</name>
<dbReference type="Gene3D" id="3.40.630.30">
    <property type="match status" value="1"/>
</dbReference>
<keyword evidence="4" id="KW-1185">Reference proteome</keyword>
<sequence>MPSKTIKKYVVCDKQSIKWENFVGENEWLNNQTIIDEDKAPKNIVAEYYVVNRDNKTLLDKAYVVSWSSEYKTAFKELNLAWIEKLFKPEPMDYIQLDSAEENIINHGGEVFFVINREGEVVGTVAMVFHDGKCELAKMSVKENHQGKGYSHYLMRAAITWAKEQKIFAVDLFGNTNLENSISIYKKYGFKTVSIGPHPIYKRVDIHMRWEYQ</sequence>
<dbReference type="AlphaFoldDB" id="A0A367KNU5"/>
<proteinExistence type="predicted"/>
<dbReference type="InterPro" id="IPR000182">
    <property type="entry name" value="GNAT_dom"/>
</dbReference>
<comment type="caution">
    <text evidence="3">The sequence shown here is derived from an EMBL/GenBank/DDBJ whole genome shotgun (WGS) entry which is preliminary data.</text>
</comment>
<dbReference type="STRING" id="4846.A0A367KNU5"/>
<dbReference type="Pfam" id="PF00583">
    <property type="entry name" value="Acetyltransf_1"/>
    <property type="match status" value="1"/>
</dbReference>
<evidence type="ECO:0000313" key="4">
    <source>
        <dbReference type="Proteomes" id="UP000253551"/>
    </source>
</evidence>
<protein>
    <recommendedName>
        <fullName evidence="2">N-acetyltransferase domain-containing protein</fullName>
    </recommendedName>
</protein>
<dbReference type="Proteomes" id="UP000253551">
    <property type="component" value="Unassembled WGS sequence"/>
</dbReference>
<dbReference type="CDD" id="cd04301">
    <property type="entry name" value="NAT_SF"/>
    <property type="match status" value="1"/>
</dbReference>
<evidence type="ECO:0000259" key="2">
    <source>
        <dbReference type="PROSITE" id="PS51186"/>
    </source>
</evidence>
<dbReference type="EMBL" id="PJQM01000886">
    <property type="protein sequence ID" value="RCI03817.1"/>
    <property type="molecule type" value="Genomic_DNA"/>
</dbReference>
<dbReference type="PANTHER" id="PTHR13947:SF37">
    <property type="entry name" value="LD18367P"/>
    <property type="match status" value="1"/>
</dbReference>
<accession>A0A367KNU5</accession>
<dbReference type="SUPFAM" id="SSF55729">
    <property type="entry name" value="Acyl-CoA N-acyltransferases (Nat)"/>
    <property type="match status" value="1"/>
</dbReference>
<organism evidence="3 4">
    <name type="scientific">Rhizopus stolonifer</name>
    <name type="common">Rhizopus nigricans</name>
    <dbReference type="NCBI Taxonomy" id="4846"/>
    <lineage>
        <taxon>Eukaryota</taxon>
        <taxon>Fungi</taxon>
        <taxon>Fungi incertae sedis</taxon>
        <taxon>Mucoromycota</taxon>
        <taxon>Mucoromycotina</taxon>
        <taxon>Mucoromycetes</taxon>
        <taxon>Mucorales</taxon>
        <taxon>Mucorineae</taxon>
        <taxon>Rhizopodaceae</taxon>
        <taxon>Rhizopus</taxon>
    </lineage>
</organism>
<evidence type="ECO:0000256" key="1">
    <source>
        <dbReference type="ARBA" id="ARBA00022679"/>
    </source>
</evidence>
<keyword evidence="1" id="KW-0808">Transferase</keyword>
<dbReference type="PANTHER" id="PTHR13947">
    <property type="entry name" value="GNAT FAMILY N-ACETYLTRANSFERASE"/>
    <property type="match status" value="1"/>
</dbReference>
<dbReference type="OrthoDB" id="41532at2759"/>
<dbReference type="InterPro" id="IPR016181">
    <property type="entry name" value="Acyl_CoA_acyltransferase"/>
</dbReference>
<feature type="domain" description="N-acetyltransferase" evidence="2">
    <location>
        <begin position="73"/>
        <end position="213"/>
    </location>
</feature>
<dbReference type="InterPro" id="IPR050769">
    <property type="entry name" value="NAT_camello-type"/>
</dbReference>